<dbReference type="InterPro" id="IPR029058">
    <property type="entry name" value="AB_hydrolase_fold"/>
</dbReference>
<evidence type="ECO:0000259" key="2">
    <source>
        <dbReference type="Pfam" id="PF00326"/>
    </source>
</evidence>
<dbReference type="EMBL" id="PUGF01000019">
    <property type="protein sequence ID" value="PRC91799.1"/>
    <property type="molecule type" value="Genomic_DNA"/>
</dbReference>
<dbReference type="AlphaFoldDB" id="A0A2S9GVP8"/>
<dbReference type="Pfam" id="PF00326">
    <property type="entry name" value="Peptidase_S9"/>
    <property type="match status" value="1"/>
</dbReference>
<sequence length="669" mass="71485">MPINHFSNVQSMKIIHLPSLKLAIVLGAAIGSVNAAVLTPSSASTSLPLHHYLSVHMSPNQQLIASIEGDSSLSGGAPTIRDLIIRSADGKNISTVKLPCGRVKQCWPESPAWTPDSGKISFALRTPGSHARSLYQVNADGSNLKKLLAFNGTISDLLYSPTGQLAMLATENATKELGAVEAGAPITGDMDAAPPEQRIAVLNKNELQWASPATMFVYEYDWIPDGSGFVGTAAQGDGDKNWWIAQLYTFRAEQAQLLYSPANHQQQLANPVVSRDGKSVAFIAGIMSDFGSTGGDIYTIPVAGGTALNVTPKLPSSATSIAWSCNGNLLANVLAGDQTQLVDFGNGITTNGGTVLWHGQESLHGEQTKHTDTCTSGITAQVHESFTQAPEIAVGEIGKWHNITHANERNISSYSVQSLSWKSDNFTVQGWLILPDNLASGKKLPMITIVHGGPAAAVRPGFIETGLTRSLLDKGYALFLPNPRGSFGQGEQFAASNVRDFGYGDLRDVMAGVDAAIAAAPIDPQRLGIMGHSYGGFMTMWAVTQTNRFKAAVAGAGISNWQSYYGENGIDEWLIPYFGASVYDDPEVYAKSSPINFIRQVRTPTLSLVGAADLECPAPQTQEFGHALKALGIPSSTIIYPGEGHAFREPATLVDREKRTLAWFAQYLK</sequence>
<keyword evidence="1" id="KW-0378">Hydrolase</keyword>
<dbReference type="PANTHER" id="PTHR42776">
    <property type="entry name" value="SERINE PEPTIDASE S9 FAMILY MEMBER"/>
    <property type="match status" value="1"/>
</dbReference>
<name>A0A2S9GVP8_9BURK</name>
<gene>
    <name evidence="3" type="ORF">S2091_3554</name>
</gene>
<organism evidence="3 4">
    <name type="scientific">Solimicrobium silvestre</name>
    <dbReference type="NCBI Taxonomy" id="2099400"/>
    <lineage>
        <taxon>Bacteria</taxon>
        <taxon>Pseudomonadati</taxon>
        <taxon>Pseudomonadota</taxon>
        <taxon>Betaproteobacteria</taxon>
        <taxon>Burkholderiales</taxon>
        <taxon>Oxalobacteraceae</taxon>
        <taxon>Solimicrobium</taxon>
    </lineage>
</organism>
<accession>A0A2S9GVP8</accession>
<protein>
    <submittedName>
        <fullName evidence="3">Dipeptidyl aminopeptidase/acylaminoacyl-peptidase</fullName>
    </submittedName>
</protein>
<feature type="domain" description="Peptidase S9 prolyl oligopeptidase catalytic" evidence="2">
    <location>
        <begin position="470"/>
        <end position="669"/>
    </location>
</feature>
<dbReference type="SUPFAM" id="SSF53474">
    <property type="entry name" value="alpha/beta-Hydrolases"/>
    <property type="match status" value="1"/>
</dbReference>
<dbReference type="InterPro" id="IPR001375">
    <property type="entry name" value="Peptidase_S9_cat"/>
</dbReference>
<dbReference type="GO" id="GO:0004177">
    <property type="term" value="F:aminopeptidase activity"/>
    <property type="evidence" value="ECO:0007669"/>
    <property type="project" value="UniProtKB-KW"/>
</dbReference>
<dbReference type="GO" id="GO:0006508">
    <property type="term" value="P:proteolysis"/>
    <property type="evidence" value="ECO:0007669"/>
    <property type="project" value="InterPro"/>
</dbReference>
<dbReference type="Gene3D" id="3.40.50.1820">
    <property type="entry name" value="alpha/beta hydrolase"/>
    <property type="match status" value="1"/>
</dbReference>
<keyword evidence="3" id="KW-0645">Protease</keyword>
<evidence type="ECO:0000313" key="4">
    <source>
        <dbReference type="Proteomes" id="UP000237839"/>
    </source>
</evidence>
<dbReference type="InterPro" id="IPR011042">
    <property type="entry name" value="6-blade_b-propeller_TolB-like"/>
</dbReference>
<dbReference type="Proteomes" id="UP000237839">
    <property type="component" value="Unassembled WGS sequence"/>
</dbReference>
<keyword evidence="3" id="KW-0031">Aminopeptidase</keyword>
<dbReference type="GO" id="GO:0004252">
    <property type="term" value="F:serine-type endopeptidase activity"/>
    <property type="evidence" value="ECO:0007669"/>
    <property type="project" value="TreeGrafter"/>
</dbReference>
<evidence type="ECO:0000256" key="1">
    <source>
        <dbReference type="ARBA" id="ARBA00022801"/>
    </source>
</evidence>
<dbReference type="OrthoDB" id="262125at2"/>
<comment type="caution">
    <text evidence="3">The sequence shown here is derived from an EMBL/GenBank/DDBJ whole genome shotgun (WGS) entry which is preliminary data.</text>
</comment>
<dbReference type="Gene3D" id="2.120.10.30">
    <property type="entry name" value="TolB, C-terminal domain"/>
    <property type="match status" value="2"/>
</dbReference>
<reference evidence="3 4" key="1">
    <citation type="submission" date="2018-02" db="EMBL/GenBank/DDBJ databases">
        <title>Solimicrobium silvestre gen. nov., sp. nov., isolated from alpine forest soil.</title>
        <authorList>
            <person name="Margesin R."/>
            <person name="Albuquerque L."/>
            <person name="Zhang D.-C."/>
            <person name="Froufe H.J.C."/>
            <person name="Severino R."/>
            <person name="Roxo I."/>
            <person name="Egas C."/>
            <person name="Da Costa M.S."/>
        </authorList>
    </citation>
    <scope>NUCLEOTIDE SEQUENCE [LARGE SCALE GENOMIC DNA]</scope>
    <source>
        <strain evidence="3 4">S20-91</strain>
    </source>
</reference>
<keyword evidence="4" id="KW-1185">Reference proteome</keyword>
<proteinExistence type="predicted"/>
<evidence type="ECO:0000313" key="3">
    <source>
        <dbReference type="EMBL" id="PRC91799.1"/>
    </source>
</evidence>
<dbReference type="PANTHER" id="PTHR42776:SF27">
    <property type="entry name" value="DIPEPTIDYL PEPTIDASE FAMILY MEMBER 6"/>
    <property type="match status" value="1"/>
</dbReference>
<dbReference type="SUPFAM" id="SSF82171">
    <property type="entry name" value="DPP6 N-terminal domain-like"/>
    <property type="match status" value="1"/>
</dbReference>